<name>A0A090D1W7_9BACT</name>
<dbReference type="PROSITE" id="PS00758">
    <property type="entry name" value="ARGE_DAPE_CPG2_1"/>
    <property type="match status" value="1"/>
</dbReference>
<dbReference type="Proteomes" id="UP000031552">
    <property type="component" value="Unassembled WGS sequence"/>
</dbReference>
<dbReference type="Gene3D" id="3.40.630.10">
    <property type="entry name" value="Zn peptidases"/>
    <property type="match status" value="1"/>
</dbReference>
<feature type="domain" description="Peptidase M20 dimerisation" evidence="5">
    <location>
        <begin position="187"/>
        <end position="280"/>
    </location>
</feature>
<dbReference type="GO" id="GO:0006508">
    <property type="term" value="P:proteolysis"/>
    <property type="evidence" value="ECO:0007669"/>
    <property type="project" value="UniProtKB-KW"/>
</dbReference>
<dbReference type="GO" id="GO:0046872">
    <property type="term" value="F:metal ion binding"/>
    <property type="evidence" value="ECO:0007669"/>
    <property type="project" value="UniProtKB-KW"/>
</dbReference>
<dbReference type="OrthoDB" id="9783294at2"/>
<keyword evidence="3" id="KW-0378">Hydrolase</keyword>
<dbReference type="Gene3D" id="3.30.70.360">
    <property type="match status" value="1"/>
</dbReference>
<keyword evidence="6" id="KW-0645">Protease</keyword>
<comment type="caution">
    <text evidence="6">The sequence shown here is derived from an EMBL/GenBank/DDBJ whole genome shotgun (WGS) entry which is preliminary data.</text>
</comment>
<keyword evidence="6" id="KW-0482">Metalloprotease</keyword>
<reference evidence="6" key="1">
    <citation type="submission" date="2013-12" db="EMBL/GenBank/DDBJ databases">
        <authorList>
            <person name="Linke B."/>
        </authorList>
    </citation>
    <scope>NUCLEOTIDE SEQUENCE [LARGE SCALE GENOMIC DNA]</scope>
    <source>
        <strain evidence="6">CRIB-18</strain>
    </source>
</reference>
<dbReference type="InterPro" id="IPR001261">
    <property type="entry name" value="ArgE/DapE_CS"/>
</dbReference>
<protein>
    <submittedName>
        <fullName evidence="6">Metalloprotease</fullName>
    </submittedName>
</protein>
<dbReference type="Pfam" id="PF01546">
    <property type="entry name" value="Peptidase_M20"/>
    <property type="match status" value="1"/>
</dbReference>
<evidence type="ECO:0000313" key="6">
    <source>
        <dbReference type="EMBL" id="CDR33833.1"/>
    </source>
</evidence>
<dbReference type="STRING" id="1437425.CSEC_1006"/>
<keyword evidence="2" id="KW-0479">Metal-binding</keyword>
<dbReference type="SUPFAM" id="SSF55031">
    <property type="entry name" value="Bacterial exopeptidase dimerisation domain"/>
    <property type="match status" value="1"/>
</dbReference>
<proteinExistence type="predicted"/>
<dbReference type="AlphaFoldDB" id="A0A090D1W7"/>
<dbReference type="RefSeq" id="WP_041017374.1">
    <property type="nucleotide sequence ID" value="NZ_CCEJ010000004.1"/>
</dbReference>
<dbReference type="PANTHER" id="PTHR43808">
    <property type="entry name" value="ACETYLORNITHINE DEACETYLASE"/>
    <property type="match status" value="1"/>
</dbReference>
<dbReference type="EMBL" id="CCEJ010000004">
    <property type="protein sequence ID" value="CDR33833.1"/>
    <property type="molecule type" value="Genomic_DNA"/>
</dbReference>
<evidence type="ECO:0000256" key="1">
    <source>
        <dbReference type="ARBA" id="ARBA00001947"/>
    </source>
</evidence>
<evidence type="ECO:0000256" key="3">
    <source>
        <dbReference type="ARBA" id="ARBA00022801"/>
    </source>
</evidence>
<dbReference type="PANTHER" id="PTHR43808:SF9">
    <property type="entry name" value="BLL0789 PROTEIN"/>
    <property type="match status" value="1"/>
</dbReference>
<dbReference type="InterPro" id="IPR011650">
    <property type="entry name" value="Peptidase_M20_dimer"/>
</dbReference>
<dbReference type="InterPro" id="IPR050072">
    <property type="entry name" value="Peptidase_M20A"/>
</dbReference>
<accession>A0A090D1W7</accession>
<evidence type="ECO:0000313" key="7">
    <source>
        <dbReference type="Proteomes" id="UP000031552"/>
    </source>
</evidence>
<reference evidence="6" key="2">
    <citation type="submission" date="2014-09" db="EMBL/GenBank/DDBJ databases">
        <title>Criblamydia sequanensis harbors a mega-plasmid encoding arsenite resistance.</title>
        <authorList>
            <person name="Bertelli C."/>
            <person name="Goesmann A."/>
            <person name="Greub G."/>
        </authorList>
    </citation>
    <scope>NUCLEOTIDE SEQUENCE [LARGE SCALE GENOMIC DNA]</scope>
    <source>
        <strain evidence="6">CRIB-18</strain>
    </source>
</reference>
<sequence>MHSDQEEKWIDRWISWADINTGTKNRDGINHFIQRLKKDFSSLDGRVEELILPSYITWEKGELISKEPGNALKITKRQDSKKKILFSGHLDTVFENDSSFKHAIRLNNRLIGPGVADMKGGLLVLLKALEIFESLPAASQIGWTILLTPDEEIGSPSSYSLLVEEAKKHDWGLVFEPAYSDGAIVSARKGSLNAIIQSKGKKAHAGRDFFIGVNAFDPLIAFAERASKISSETKGVSLNIASLEGGGPFNIVPDKASLSFNFRALSPEEFEKGKQELKKLYLRLQNEFASRLSWHTLAERPPKPFDDKHQKLYEKLETAAKKLSLPLFFRTSGGVSDGNLFSMAGLATIDTLGVKGKNLHTHEEEADIDSLFEKATLTVELIKELAISDVS</sequence>
<evidence type="ECO:0000256" key="2">
    <source>
        <dbReference type="ARBA" id="ARBA00022723"/>
    </source>
</evidence>
<dbReference type="InterPro" id="IPR036264">
    <property type="entry name" value="Bact_exopeptidase_dim_dom"/>
</dbReference>
<dbReference type="InterPro" id="IPR002933">
    <property type="entry name" value="Peptidase_M20"/>
</dbReference>
<dbReference type="eggNOG" id="COG0624">
    <property type="taxonomic scope" value="Bacteria"/>
</dbReference>
<comment type="cofactor">
    <cofactor evidence="1">
        <name>Zn(2+)</name>
        <dbReference type="ChEBI" id="CHEBI:29105"/>
    </cofactor>
</comment>
<evidence type="ECO:0000256" key="4">
    <source>
        <dbReference type="ARBA" id="ARBA00022833"/>
    </source>
</evidence>
<dbReference type="Pfam" id="PF07687">
    <property type="entry name" value="M20_dimer"/>
    <property type="match status" value="1"/>
</dbReference>
<organism evidence="6 7">
    <name type="scientific">Candidatus Criblamydia sequanensis CRIB-18</name>
    <dbReference type="NCBI Taxonomy" id="1437425"/>
    <lineage>
        <taxon>Bacteria</taxon>
        <taxon>Pseudomonadati</taxon>
        <taxon>Chlamydiota</taxon>
        <taxon>Chlamydiia</taxon>
        <taxon>Parachlamydiales</taxon>
        <taxon>Candidatus Criblamydiaceae</taxon>
        <taxon>Candidatus Criblamydia</taxon>
    </lineage>
</organism>
<evidence type="ECO:0000259" key="5">
    <source>
        <dbReference type="Pfam" id="PF07687"/>
    </source>
</evidence>
<dbReference type="SUPFAM" id="SSF53187">
    <property type="entry name" value="Zn-dependent exopeptidases"/>
    <property type="match status" value="1"/>
</dbReference>
<dbReference type="NCBIfam" id="NF005602">
    <property type="entry name" value="PRK07338.1"/>
    <property type="match status" value="1"/>
</dbReference>
<dbReference type="GO" id="GO:0008237">
    <property type="term" value="F:metallopeptidase activity"/>
    <property type="evidence" value="ECO:0007669"/>
    <property type="project" value="UniProtKB-KW"/>
</dbReference>
<keyword evidence="4" id="KW-0862">Zinc</keyword>
<gene>
    <name evidence="6" type="ORF">CSEC_1006</name>
</gene>
<keyword evidence="7" id="KW-1185">Reference proteome</keyword>